<name>A0ACC2II92_9PLEO</name>
<dbReference type="EMBL" id="JAPHNI010000166">
    <property type="protein sequence ID" value="KAJ8114934.1"/>
    <property type="molecule type" value="Genomic_DNA"/>
</dbReference>
<protein>
    <submittedName>
        <fullName evidence="1">Uncharacterized protein</fullName>
    </submittedName>
</protein>
<dbReference type="Proteomes" id="UP001153331">
    <property type="component" value="Unassembled WGS sequence"/>
</dbReference>
<keyword evidence="2" id="KW-1185">Reference proteome</keyword>
<organism evidence="1 2">
    <name type="scientific">Boeremia exigua</name>
    <dbReference type="NCBI Taxonomy" id="749465"/>
    <lineage>
        <taxon>Eukaryota</taxon>
        <taxon>Fungi</taxon>
        <taxon>Dikarya</taxon>
        <taxon>Ascomycota</taxon>
        <taxon>Pezizomycotina</taxon>
        <taxon>Dothideomycetes</taxon>
        <taxon>Pleosporomycetidae</taxon>
        <taxon>Pleosporales</taxon>
        <taxon>Pleosporineae</taxon>
        <taxon>Didymellaceae</taxon>
        <taxon>Boeremia</taxon>
    </lineage>
</organism>
<evidence type="ECO:0000313" key="2">
    <source>
        <dbReference type="Proteomes" id="UP001153331"/>
    </source>
</evidence>
<reference evidence="1" key="1">
    <citation type="submission" date="2022-11" db="EMBL/GenBank/DDBJ databases">
        <title>Genome Sequence of Boeremia exigua.</title>
        <authorList>
            <person name="Buettner E."/>
        </authorList>
    </citation>
    <scope>NUCLEOTIDE SEQUENCE</scope>
    <source>
        <strain evidence="1">CU02</strain>
    </source>
</reference>
<proteinExistence type="predicted"/>
<gene>
    <name evidence="1" type="ORF">OPT61_g3300</name>
</gene>
<evidence type="ECO:0000313" key="1">
    <source>
        <dbReference type="EMBL" id="KAJ8114934.1"/>
    </source>
</evidence>
<sequence length="671" mass="76746">MENHPGDQQYPTLRAIWCMESSRKRICHSCHLSFDPGAILRTCRIDAPDTPLDNESSTSTYIVSGRRISLIHRHFGCLLTCGVKYIPISHVWCKQVSILQNQGASEVDESSEDALEARRRICTEVIDVYEGIARSVDGYFETWHDYVSVPQWEPELKIHILLKIPEIYNRASFTVVYLHDVEPVAVDRIRNPEATPTPFRLNALTHVCNSHWFRRVWTAMEYIRSPRVRVMVKGYQLYDDGDDLYSHGMQQLWHEEGMRVGDIFELESLAGLNHNLLPWQVGGLTTLRSNGERDLGLAYERLALRGCTNPMDFYYALLGLVGFEEHLASDLRGAHWQIMRRCLINQDYSPILMVPVREHMMSRFFYGFSDISTWGLGPIETNATFRLSLKGTRALFQAQLVGKIKVLETSLYIPYEKDPVPIFTQPARIVLSTVHADIEKFVIMLGMRIFGVNPYAILRRLKRLDRYEALQETLILLHNGNAQWTNDVALQMIEDLGFGSVDIVLDQRPEDGLETPSYWRQPQVEFSPRWTPMSDFMMNGTSVHLDEDSAYIIMDCAGCNEPIMTRAAIYRPHAEVHQAIGFRIPGLRYEKSLPDGIGILVIAGQIVGRYVYCCPCCKNPPIQEIEVEIPDVPMPAPNPTKYGEVKSYPYQDTFGQSDIGRLRLDRHARSG</sequence>
<comment type="caution">
    <text evidence="1">The sequence shown here is derived from an EMBL/GenBank/DDBJ whole genome shotgun (WGS) entry which is preliminary data.</text>
</comment>
<accession>A0ACC2II92</accession>